<dbReference type="OrthoDB" id="7551801at2759"/>
<evidence type="ECO:0000313" key="3">
    <source>
        <dbReference type="Proteomes" id="UP000507470"/>
    </source>
</evidence>
<dbReference type="PANTHER" id="PTHR21411:SF0">
    <property type="entry name" value="REGULATORY PROTEIN ZESTE"/>
    <property type="match status" value="1"/>
</dbReference>
<gene>
    <name evidence="2" type="ORF">MCOR_50862</name>
</gene>
<reference evidence="2 3" key="1">
    <citation type="submission" date="2020-06" db="EMBL/GenBank/DDBJ databases">
        <authorList>
            <person name="Li R."/>
            <person name="Bekaert M."/>
        </authorList>
    </citation>
    <scope>NUCLEOTIDE SEQUENCE [LARGE SCALE GENOMIC DNA]</scope>
    <source>
        <strain evidence="3">wild</strain>
    </source>
</reference>
<dbReference type="Gene3D" id="1.10.10.60">
    <property type="entry name" value="Homeodomain-like"/>
    <property type="match status" value="1"/>
</dbReference>
<proteinExistence type="predicted"/>
<dbReference type="Pfam" id="PF13873">
    <property type="entry name" value="Myb_DNA-bind_5"/>
    <property type="match status" value="1"/>
</dbReference>
<keyword evidence="3" id="KW-1185">Reference proteome</keyword>
<evidence type="ECO:0000259" key="1">
    <source>
        <dbReference type="Pfam" id="PF13873"/>
    </source>
</evidence>
<feature type="domain" description="Myb/SANT-like DNA-binding" evidence="1">
    <location>
        <begin position="3"/>
        <end position="68"/>
    </location>
</feature>
<dbReference type="Proteomes" id="UP000507470">
    <property type="component" value="Unassembled WGS sequence"/>
</dbReference>
<protein>
    <recommendedName>
        <fullName evidence="1">Myb/SANT-like DNA-binding domain-containing protein</fullName>
    </recommendedName>
</protein>
<dbReference type="EMBL" id="CACVKT020008919">
    <property type="protein sequence ID" value="CAC5418425.1"/>
    <property type="molecule type" value="Genomic_DNA"/>
</dbReference>
<dbReference type="AlphaFoldDB" id="A0A6J8EFN6"/>
<dbReference type="PANTHER" id="PTHR21411">
    <property type="entry name" value="APONTIC"/>
    <property type="match status" value="1"/>
</dbReference>
<evidence type="ECO:0000313" key="2">
    <source>
        <dbReference type="EMBL" id="CAC5418425.1"/>
    </source>
</evidence>
<sequence>MTMLQQLVNDNITVLRSKLTNSITNSKKNGIWKDISSKINAIGLHSRSDKEVKTKWQNFQTKAKKEYAESMKYRAQTGGGPAPKALTSETENIVEMMKDCSSFVGLKGSESSIVIINPEDLSNSGIEDSIQSTIIAEAIVHRADNSGNESVLFFEEQPPFECRTGKDISSATTCMQYTTRSQEKKNGDCYTTNAHAKAVCRFDCARREICS</sequence>
<dbReference type="InterPro" id="IPR028002">
    <property type="entry name" value="Myb_DNA-bind_5"/>
</dbReference>
<organism evidence="2 3">
    <name type="scientific">Mytilus coruscus</name>
    <name type="common">Sea mussel</name>
    <dbReference type="NCBI Taxonomy" id="42192"/>
    <lineage>
        <taxon>Eukaryota</taxon>
        <taxon>Metazoa</taxon>
        <taxon>Spiralia</taxon>
        <taxon>Lophotrochozoa</taxon>
        <taxon>Mollusca</taxon>
        <taxon>Bivalvia</taxon>
        <taxon>Autobranchia</taxon>
        <taxon>Pteriomorphia</taxon>
        <taxon>Mytilida</taxon>
        <taxon>Mytiloidea</taxon>
        <taxon>Mytilidae</taxon>
        <taxon>Mytilinae</taxon>
        <taxon>Mytilus</taxon>
    </lineage>
</organism>
<name>A0A6J8EFN6_MYTCO</name>
<accession>A0A6J8EFN6</accession>